<comment type="caution">
    <text evidence="2">The sequence shown here is derived from an EMBL/GenBank/DDBJ whole genome shotgun (WGS) entry which is preliminary data.</text>
</comment>
<sequence length="78" mass="8278">MNDRADVSENVGKAGKKRAGPRGPGSLDHTVYDGAITFQRGTAGCIKTSLGGGSDEANQQQRLYAVHKLDKQEAVVHL</sequence>
<proteinExistence type="predicted"/>
<accession>A0A7X3S5R0</accession>
<reference evidence="2 3" key="1">
    <citation type="submission" date="2019-12" db="EMBL/GenBank/DDBJ databases">
        <authorList>
            <person name="Li M."/>
        </authorList>
    </citation>
    <scope>NUCLEOTIDE SEQUENCE [LARGE SCALE GENOMIC DNA]</scope>
    <source>
        <strain evidence="2 3">GBMRC 2046</strain>
    </source>
</reference>
<keyword evidence="3" id="KW-1185">Reference proteome</keyword>
<gene>
    <name evidence="2" type="ORF">GR183_00750</name>
</gene>
<feature type="region of interest" description="Disordered" evidence="1">
    <location>
        <begin position="1"/>
        <end position="28"/>
    </location>
</feature>
<organism evidence="2 3">
    <name type="scientific">Stappia sediminis</name>
    <dbReference type="NCBI Taxonomy" id="2692190"/>
    <lineage>
        <taxon>Bacteria</taxon>
        <taxon>Pseudomonadati</taxon>
        <taxon>Pseudomonadota</taxon>
        <taxon>Alphaproteobacteria</taxon>
        <taxon>Hyphomicrobiales</taxon>
        <taxon>Stappiaceae</taxon>
        <taxon>Stappia</taxon>
    </lineage>
</organism>
<dbReference type="EMBL" id="WUMV01000001">
    <property type="protein sequence ID" value="MXN63419.1"/>
    <property type="molecule type" value="Genomic_DNA"/>
</dbReference>
<dbReference type="Proteomes" id="UP000433101">
    <property type="component" value="Unassembled WGS sequence"/>
</dbReference>
<evidence type="ECO:0000313" key="2">
    <source>
        <dbReference type="EMBL" id="MXN63419.1"/>
    </source>
</evidence>
<dbReference type="RefSeq" id="WP_160773677.1">
    <property type="nucleotide sequence ID" value="NZ_WUMV01000001.1"/>
</dbReference>
<protein>
    <submittedName>
        <fullName evidence="2">Uncharacterized protein</fullName>
    </submittedName>
</protein>
<dbReference type="AlphaFoldDB" id="A0A7X3S5R0"/>
<name>A0A7X3S5R0_9HYPH</name>
<evidence type="ECO:0000313" key="3">
    <source>
        <dbReference type="Proteomes" id="UP000433101"/>
    </source>
</evidence>
<evidence type="ECO:0000256" key="1">
    <source>
        <dbReference type="SAM" id="MobiDB-lite"/>
    </source>
</evidence>